<dbReference type="InterPro" id="IPR050921">
    <property type="entry name" value="T4SS_GSP_E_ATPase"/>
</dbReference>
<evidence type="ECO:0000313" key="4">
    <source>
        <dbReference type="EMBL" id="KLL12025.1"/>
    </source>
</evidence>
<dbReference type="Pfam" id="PF00437">
    <property type="entry name" value="T2SSE"/>
    <property type="match status" value="1"/>
</dbReference>
<proteinExistence type="inferred from homology"/>
<dbReference type="CDD" id="cd01130">
    <property type="entry name" value="VirB11-like_ATPase"/>
    <property type="match status" value="1"/>
</dbReference>
<sequence length="463" mass="50531">MAVRGDWMDATSLIEGEVRELVRRHSLDPVEEPTRIRQLVEDVLSEYEERALTSDLPPIVDRATTARLVHDAVAGFGALQRHLDDPSVEEIWINEPGRVFIARNGRSELTTTILTADGVADLVERMLKSSGRRVDLSTPFVDAMLPDGSRLHVVIPDVTRAHWSVNIRKFVLSAASLDELVALSTITAPAAAFLEAAVASGLNIIVAGGTQAGKTTMLNCLGSAIPGRERVISCEEVFELKLRAPDWVAMQTRQANLEGTGEIRLRRLVKEALRMRPDRIIVGEVRQEEALDLLIALNSGLPGMCSLHANSAREAVTKLCTLPLLAGENVSHAFVVPTVAASVDLVVHLSKDAHGRRRVTEIVALPGRTEGDVIEIAQIYRTRGSTLVRAEGYPPHAERFAQAGYDLPGLLAASDHDRDYDHSHSHSHSHSYGHGHGHVERAALPERASLGERPWLEIRGGEG</sequence>
<dbReference type="Gene3D" id="3.30.450.380">
    <property type="match status" value="1"/>
</dbReference>
<feature type="domain" description="Bacterial type II secretion system protein E" evidence="3">
    <location>
        <begin position="76"/>
        <end position="351"/>
    </location>
</feature>
<dbReference type="PANTHER" id="PTHR30486">
    <property type="entry name" value="TWITCHING MOTILITY PROTEIN PILT"/>
    <property type="match status" value="1"/>
</dbReference>
<organism evidence="4 5">
    <name type="scientific">Protofrankia coriariae</name>
    <dbReference type="NCBI Taxonomy" id="1562887"/>
    <lineage>
        <taxon>Bacteria</taxon>
        <taxon>Bacillati</taxon>
        <taxon>Actinomycetota</taxon>
        <taxon>Actinomycetes</taxon>
        <taxon>Frankiales</taxon>
        <taxon>Frankiaceae</taxon>
        <taxon>Protofrankia</taxon>
    </lineage>
</organism>
<feature type="compositionally biased region" description="Basic residues" evidence="2">
    <location>
        <begin position="425"/>
        <end position="436"/>
    </location>
</feature>
<dbReference type="InterPro" id="IPR027417">
    <property type="entry name" value="P-loop_NTPase"/>
</dbReference>
<dbReference type="EMBL" id="JWIO01000008">
    <property type="protein sequence ID" value="KLL12025.1"/>
    <property type="molecule type" value="Genomic_DNA"/>
</dbReference>
<gene>
    <name evidence="4" type="ORF">FrCorBMG51_07055</name>
</gene>
<comment type="similarity">
    <text evidence="1">Belongs to the GSP E family.</text>
</comment>
<name>A0ABR5F5L6_9ACTN</name>
<evidence type="ECO:0000313" key="5">
    <source>
        <dbReference type="Proteomes" id="UP000035425"/>
    </source>
</evidence>
<reference evidence="4 5" key="1">
    <citation type="submission" date="2014-12" db="EMBL/GenBank/DDBJ databases">
        <title>Frankia sp. BMG5.1 draft genome.</title>
        <authorList>
            <person name="Gtari M."/>
            <person name="Ghodhbane-Gtari F."/>
            <person name="Nouioui I."/>
            <person name="Ktari A."/>
            <person name="Hezbri K."/>
            <person name="Mimouni W."/>
            <person name="Sbissi I."/>
            <person name="Ayari A."/>
            <person name="Yamanaka T."/>
            <person name="Normand P."/>
            <person name="Tisa L.S."/>
            <person name="Boudabous A."/>
        </authorList>
    </citation>
    <scope>NUCLEOTIDE SEQUENCE [LARGE SCALE GENOMIC DNA]</scope>
    <source>
        <strain evidence="4 5">BMG5.1</strain>
    </source>
</reference>
<feature type="region of interest" description="Disordered" evidence="2">
    <location>
        <begin position="416"/>
        <end position="438"/>
    </location>
</feature>
<dbReference type="InterPro" id="IPR001482">
    <property type="entry name" value="T2SS/T4SS_dom"/>
</dbReference>
<evidence type="ECO:0000256" key="1">
    <source>
        <dbReference type="ARBA" id="ARBA00006611"/>
    </source>
</evidence>
<protein>
    <submittedName>
        <fullName evidence="4">Pilus assembly protein CpaF</fullName>
    </submittedName>
</protein>
<dbReference type="PANTHER" id="PTHR30486:SF6">
    <property type="entry name" value="TYPE IV PILUS RETRACTATION ATPASE PILT"/>
    <property type="match status" value="1"/>
</dbReference>
<accession>A0ABR5F5L6</accession>
<dbReference type="Proteomes" id="UP000035425">
    <property type="component" value="Unassembled WGS sequence"/>
</dbReference>
<evidence type="ECO:0000259" key="3">
    <source>
        <dbReference type="Pfam" id="PF00437"/>
    </source>
</evidence>
<keyword evidence="5" id="KW-1185">Reference proteome</keyword>
<dbReference type="Gene3D" id="3.40.50.300">
    <property type="entry name" value="P-loop containing nucleotide triphosphate hydrolases"/>
    <property type="match status" value="1"/>
</dbReference>
<dbReference type="SUPFAM" id="SSF52540">
    <property type="entry name" value="P-loop containing nucleoside triphosphate hydrolases"/>
    <property type="match status" value="1"/>
</dbReference>
<evidence type="ECO:0000256" key="2">
    <source>
        <dbReference type="SAM" id="MobiDB-lite"/>
    </source>
</evidence>
<comment type="caution">
    <text evidence="4">The sequence shown here is derived from an EMBL/GenBank/DDBJ whole genome shotgun (WGS) entry which is preliminary data.</text>
</comment>